<keyword evidence="4" id="KW-0804">Transcription</keyword>
<protein>
    <submittedName>
        <fullName evidence="6">LysR family transcriptional regulator</fullName>
    </submittedName>
</protein>
<dbReference type="EMBL" id="JAEKJA010000011">
    <property type="protein sequence ID" value="MBJ3776903.1"/>
    <property type="molecule type" value="Genomic_DNA"/>
</dbReference>
<dbReference type="FunFam" id="1.10.10.10:FF:000001">
    <property type="entry name" value="LysR family transcriptional regulator"/>
    <property type="match status" value="1"/>
</dbReference>
<organism evidence="6 7">
    <name type="scientific">Acuticoccus mangrovi</name>
    <dbReference type="NCBI Taxonomy" id="2796142"/>
    <lineage>
        <taxon>Bacteria</taxon>
        <taxon>Pseudomonadati</taxon>
        <taxon>Pseudomonadota</taxon>
        <taxon>Alphaproteobacteria</taxon>
        <taxon>Hyphomicrobiales</taxon>
        <taxon>Amorphaceae</taxon>
        <taxon>Acuticoccus</taxon>
    </lineage>
</organism>
<evidence type="ECO:0000259" key="5">
    <source>
        <dbReference type="PROSITE" id="PS50931"/>
    </source>
</evidence>
<evidence type="ECO:0000313" key="7">
    <source>
        <dbReference type="Proteomes" id="UP000609531"/>
    </source>
</evidence>
<dbReference type="SUPFAM" id="SSF46785">
    <property type="entry name" value="Winged helix' DNA-binding domain"/>
    <property type="match status" value="1"/>
</dbReference>
<dbReference type="InterPro" id="IPR000847">
    <property type="entry name" value="LysR_HTH_N"/>
</dbReference>
<dbReference type="GO" id="GO:0003700">
    <property type="term" value="F:DNA-binding transcription factor activity"/>
    <property type="evidence" value="ECO:0007669"/>
    <property type="project" value="InterPro"/>
</dbReference>
<dbReference type="SUPFAM" id="SSF53850">
    <property type="entry name" value="Periplasmic binding protein-like II"/>
    <property type="match status" value="1"/>
</dbReference>
<dbReference type="PROSITE" id="PS50931">
    <property type="entry name" value="HTH_LYSR"/>
    <property type="match status" value="1"/>
</dbReference>
<dbReference type="CDD" id="cd08422">
    <property type="entry name" value="PBP2_CrgA_like"/>
    <property type="match status" value="1"/>
</dbReference>
<comment type="caution">
    <text evidence="6">The sequence shown here is derived from an EMBL/GenBank/DDBJ whole genome shotgun (WGS) entry which is preliminary data.</text>
</comment>
<dbReference type="InterPro" id="IPR036390">
    <property type="entry name" value="WH_DNA-bd_sf"/>
</dbReference>
<dbReference type="Proteomes" id="UP000609531">
    <property type="component" value="Unassembled WGS sequence"/>
</dbReference>
<evidence type="ECO:0000256" key="3">
    <source>
        <dbReference type="ARBA" id="ARBA00023125"/>
    </source>
</evidence>
<dbReference type="Gene3D" id="1.10.10.10">
    <property type="entry name" value="Winged helix-like DNA-binding domain superfamily/Winged helix DNA-binding domain"/>
    <property type="match status" value="1"/>
</dbReference>
<dbReference type="RefSeq" id="WP_198882797.1">
    <property type="nucleotide sequence ID" value="NZ_JAEKJA010000011.1"/>
</dbReference>
<proteinExistence type="inferred from homology"/>
<dbReference type="FunFam" id="3.40.190.290:FF:000001">
    <property type="entry name" value="Transcriptional regulator, LysR family"/>
    <property type="match status" value="1"/>
</dbReference>
<dbReference type="InterPro" id="IPR058163">
    <property type="entry name" value="LysR-type_TF_proteobact-type"/>
</dbReference>
<reference evidence="6" key="1">
    <citation type="submission" date="2020-12" db="EMBL/GenBank/DDBJ databases">
        <title>Bacterial taxonomy.</title>
        <authorList>
            <person name="Pan X."/>
        </authorList>
    </citation>
    <scope>NUCLEOTIDE SEQUENCE</scope>
    <source>
        <strain evidence="6">B2012</strain>
    </source>
</reference>
<dbReference type="AlphaFoldDB" id="A0A934IQS2"/>
<dbReference type="Gene3D" id="3.40.190.290">
    <property type="match status" value="1"/>
</dbReference>
<evidence type="ECO:0000256" key="1">
    <source>
        <dbReference type="ARBA" id="ARBA00009437"/>
    </source>
</evidence>
<dbReference type="Pfam" id="PF00126">
    <property type="entry name" value="HTH_1"/>
    <property type="match status" value="1"/>
</dbReference>
<sequence length="295" mass="32739">MDDTRLMRLFMAIVDHGTLSAVARAWGVAPSTVTHGLKQLEDRLGAQLVLRTTRQLSLTAEGDRFLGHCRRILADLDEVMTDFSERGALTGSLGVTATNDLGRQRIAPLIDEFMRIHPDLRIQLFLSDTVVDLVDAGFDVGIRTGPLRDSDLKARLLLRGRKLVCASPDYWRRHGKPAHPRELADHNCLVLGSREETQAYWSFREGADRFRVRITGDRTVNDGQALKDWAVAGAGVVMKSVFDVADDLAAARLETALDAFTGEATNLYAVFPPRGHDSRRVRVFLDHLAEGLART</sequence>
<keyword evidence="7" id="KW-1185">Reference proteome</keyword>
<evidence type="ECO:0000313" key="6">
    <source>
        <dbReference type="EMBL" id="MBJ3776903.1"/>
    </source>
</evidence>
<dbReference type="PANTHER" id="PTHR30537">
    <property type="entry name" value="HTH-TYPE TRANSCRIPTIONAL REGULATOR"/>
    <property type="match status" value="1"/>
</dbReference>
<dbReference type="Pfam" id="PF03466">
    <property type="entry name" value="LysR_substrate"/>
    <property type="match status" value="1"/>
</dbReference>
<dbReference type="GO" id="GO:0003677">
    <property type="term" value="F:DNA binding"/>
    <property type="evidence" value="ECO:0007669"/>
    <property type="project" value="UniProtKB-KW"/>
</dbReference>
<gene>
    <name evidence="6" type="ORF">JCR33_14450</name>
</gene>
<accession>A0A934IQS2</accession>
<keyword evidence="3" id="KW-0238">DNA-binding</keyword>
<keyword evidence="2" id="KW-0805">Transcription regulation</keyword>
<comment type="similarity">
    <text evidence="1">Belongs to the LysR transcriptional regulatory family.</text>
</comment>
<feature type="domain" description="HTH lysR-type" evidence="5">
    <location>
        <begin position="1"/>
        <end position="59"/>
    </location>
</feature>
<evidence type="ECO:0000256" key="2">
    <source>
        <dbReference type="ARBA" id="ARBA00023015"/>
    </source>
</evidence>
<dbReference type="PANTHER" id="PTHR30537:SF5">
    <property type="entry name" value="HTH-TYPE TRANSCRIPTIONAL ACTIVATOR TTDR-RELATED"/>
    <property type="match status" value="1"/>
</dbReference>
<evidence type="ECO:0000256" key="4">
    <source>
        <dbReference type="ARBA" id="ARBA00023163"/>
    </source>
</evidence>
<name>A0A934IQS2_9HYPH</name>
<dbReference type="InterPro" id="IPR036388">
    <property type="entry name" value="WH-like_DNA-bd_sf"/>
</dbReference>
<dbReference type="InterPro" id="IPR005119">
    <property type="entry name" value="LysR_subst-bd"/>
</dbReference>